<evidence type="ECO:0000313" key="3">
    <source>
        <dbReference type="Proteomes" id="UP000035760"/>
    </source>
</evidence>
<organism evidence="2 3">
    <name type="scientific">Candidatus Competibacter denitrificans Run_A_D11</name>
    <dbReference type="NCBI Taxonomy" id="1400863"/>
    <lineage>
        <taxon>Bacteria</taxon>
        <taxon>Pseudomonadati</taxon>
        <taxon>Pseudomonadota</taxon>
        <taxon>Gammaproteobacteria</taxon>
        <taxon>Candidatus Competibacteraceae</taxon>
        <taxon>Candidatus Competibacter</taxon>
    </lineage>
</organism>
<dbReference type="InterPro" id="IPR002696">
    <property type="entry name" value="Membr_insert_effic_factor_YidD"/>
</dbReference>
<dbReference type="OrthoDB" id="6629784at2"/>
<accession>W6M6W2</accession>
<gene>
    <name evidence="2" type="ORF">BN873_30028</name>
</gene>
<feature type="region of interest" description="Disordered" evidence="1">
    <location>
        <begin position="114"/>
        <end position="133"/>
    </location>
</feature>
<dbReference type="Proteomes" id="UP000035760">
    <property type="component" value="Unassembled WGS sequence"/>
</dbReference>
<dbReference type="SMART" id="SM01234">
    <property type="entry name" value="Haemolytic"/>
    <property type="match status" value="1"/>
</dbReference>
<sequence>MRSLVLVAIRAYQRYVSPYKGFCCAYHVHTAHASCSTLGYRAVRRYGGLIGLAILRQRLTLCGVVQRRHTPTRHHPFPRQRGDCDIGCDLPCDSPGDWVPDVCNCGSCDWPERKRKKRRKNENEIYIPPKRGR</sequence>
<dbReference type="STRING" id="1400863.BN873_30028"/>
<dbReference type="NCBIfam" id="TIGR00278">
    <property type="entry name" value="membrane protein insertion efficiency factor YidD"/>
    <property type="match status" value="1"/>
</dbReference>
<evidence type="ECO:0000256" key="1">
    <source>
        <dbReference type="SAM" id="MobiDB-lite"/>
    </source>
</evidence>
<dbReference type="EMBL" id="CBTJ020000036">
    <property type="protein sequence ID" value="CDI02364.1"/>
    <property type="molecule type" value="Genomic_DNA"/>
</dbReference>
<proteinExistence type="predicted"/>
<reference evidence="2" key="1">
    <citation type="submission" date="2013-07" db="EMBL/GenBank/DDBJ databases">
        <authorList>
            <person name="McIlroy S."/>
        </authorList>
    </citation>
    <scope>NUCLEOTIDE SEQUENCE [LARGE SCALE GENOMIC DNA]</scope>
    <source>
        <strain evidence="2">Run_A_D11</strain>
    </source>
</reference>
<evidence type="ECO:0000313" key="2">
    <source>
        <dbReference type="EMBL" id="CDI02364.1"/>
    </source>
</evidence>
<dbReference type="AlphaFoldDB" id="W6M6W2"/>
<protein>
    <recommendedName>
        <fullName evidence="4">Membrane protein insertion efficiency factor</fullName>
    </recommendedName>
</protein>
<dbReference type="RefSeq" id="WP_048672478.1">
    <property type="nucleotide sequence ID" value="NZ_CBTJ020000036.1"/>
</dbReference>
<evidence type="ECO:0008006" key="4">
    <source>
        <dbReference type="Google" id="ProtNLM"/>
    </source>
</evidence>
<keyword evidence="3" id="KW-1185">Reference proteome</keyword>
<dbReference type="Pfam" id="PF01809">
    <property type="entry name" value="YidD"/>
    <property type="match status" value="1"/>
</dbReference>
<reference evidence="2" key="2">
    <citation type="submission" date="2014-03" db="EMBL/GenBank/DDBJ databases">
        <title>Candidatus Competibacter-lineage genomes retrieved from metagenomes reveal functional metabolic diversity.</title>
        <authorList>
            <person name="McIlroy S.J."/>
            <person name="Albertsen M."/>
            <person name="Andresen E.K."/>
            <person name="Saunders A.M."/>
            <person name="Kristiansen R."/>
            <person name="Stokholm-Bjerregaard M."/>
            <person name="Nielsen K.L."/>
            <person name="Nielsen P.H."/>
        </authorList>
    </citation>
    <scope>NUCLEOTIDE SEQUENCE</scope>
    <source>
        <strain evidence="2">Run_A_D11</strain>
    </source>
</reference>
<name>W6M6W2_9GAMM</name>
<comment type="caution">
    <text evidence="2">The sequence shown here is derived from an EMBL/GenBank/DDBJ whole genome shotgun (WGS) entry which is preliminary data.</text>
</comment>